<dbReference type="Pfam" id="PF13385">
    <property type="entry name" value="Laminin_G_3"/>
    <property type="match status" value="1"/>
</dbReference>
<evidence type="ECO:0000313" key="6">
    <source>
        <dbReference type="Proteomes" id="UP000177029"/>
    </source>
</evidence>
<accession>A0A1F8DRK0</accession>
<evidence type="ECO:0000256" key="2">
    <source>
        <dbReference type="ARBA" id="ARBA00023157"/>
    </source>
</evidence>
<dbReference type="EMBL" id="MGIP01000011">
    <property type="protein sequence ID" value="OGM91251.1"/>
    <property type="molecule type" value="Genomic_DNA"/>
</dbReference>
<proteinExistence type="predicted"/>
<dbReference type="Gene3D" id="2.60.120.200">
    <property type="match status" value="1"/>
</dbReference>
<evidence type="ECO:0000313" key="5">
    <source>
        <dbReference type="EMBL" id="OGM91251.1"/>
    </source>
</evidence>
<dbReference type="AlphaFoldDB" id="A0A1F8DRK0"/>
<dbReference type="SMART" id="SM00560">
    <property type="entry name" value="LamGL"/>
    <property type="match status" value="1"/>
</dbReference>
<keyword evidence="1" id="KW-0732">Signal</keyword>
<dbReference type="STRING" id="1802555.A2755_02515"/>
<dbReference type="Proteomes" id="UP000177029">
    <property type="component" value="Unassembled WGS sequence"/>
</dbReference>
<keyword evidence="3" id="KW-1133">Transmembrane helix</keyword>
<organism evidence="5 6">
    <name type="scientific">Candidatus Wolfebacteria bacterium RIFCSPHIGHO2_01_FULL_48_22</name>
    <dbReference type="NCBI Taxonomy" id="1802555"/>
    <lineage>
        <taxon>Bacteria</taxon>
        <taxon>Candidatus Wolfeibacteriota</taxon>
    </lineage>
</organism>
<feature type="domain" description="LamG-like jellyroll fold" evidence="4">
    <location>
        <begin position="191"/>
        <end position="342"/>
    </location>
</feature>
<evidence type="ECO:0000256" key="3">
    <source>
        <dbReference type="SAM" id="Phobius"/>
    </source>
</evidence>
<reference evidence="5 6" key="1">
    <citation type="journal article" date="2016" name="Nat. Commun.">
        <title>Thousands of microbial genomes shed light on interconnected biogeochemical processes in an aquifer system.</title>
        <authorList>
            <person name="Anantharaman K."/>
            <person name="Brown C.T."/>
            <person name="Hug L.A."/>
            <person name="Sharon I."/>
            <person name="Castelle C.J."/>
            <person name="Probst A.J."/>
            <person name="Thomas B.C."/>
            <person name="Singh A."/>
            <person name="Wilkins M.J."/>
            <person name="Karaoz U."/>
            <person name="Brodie E.L."/>
            <person name="Williams K.H."/>
            <person name="Hubbard S.S."/>
            <person name="Banfield J.F."/>
        </authorList>
    </citation>
    <scope>NUCLEOTIDE SEQUENCE [LARGE SCALE GENOMIC DNA]</scope>
</reference>
<dbReference type="SUPFAM" id="SSF49899">
    <property type="entry name" value="Concanavalin A-like lectins/glucanases"/>
    <property type="match status" value="1"/>
</dbReference>
<name>A0A1F8DRK0_9BACT</name>
<keyword evidence="2" id="KW-1015">Disulfide bond</keyword>
<gene>
    <name evidence="5" type="ORF">A2755_02515</name>
</gene>
<keyword evidence="3" id="KW-0812">Transmembrane</keyword>
<comment type="caution">
    <text evidence="5">The sequence shown here is derived from an EMBL/GenBank/DDBJ whole genome shotgun (WGS) entry which is preliminary data.</text>
</comment>
<keyword evidence="3" id="KW-0472">Membrane</keyword>
<evidence type="ECO:0000259" key="4">
    <source>
        <dbReference type="SMART" id="SM00560"/>
    </source>
</evidence>
<feature type="transmembrane region" description="Helical" evidence="3">
    <location>
        <begin position="33"/>
        <end position="59"/>
    </location>
</feature>
<protein>
    <recommendedName>
        <fullName evidence="4">LamG-like jellyroll fold domain-containing protein</fullName>
    </recommendedName>
</protein>
<evidence type="ECO:0000256" key="1">
    <source>
        <dbReference type="ARBA" id="ARBA00022729"/>
    </source>
</evidence>
<dbReference type="InterPro" id="IPR013320">
    <property type="entry name" value="ConA-like_dom_sf"/>
</dbReference>
<dbReference type="InterPro" id="IPR006558">
    <property type="entry name" value="LamG-like"/>
</dbReference>
<sequence length="562" mass="60967">MKATNQYTEYRIPNIVLKIRAFFRGLRSAKGQLLLEVLISITVGGLFLIGATLAIVSLLRYNFESRIAQVTAFHAADIMNKLEQLAASNWQGIWSLPAGDYYVINGTTTSYYIGGQESILVDDVSYGLVGHWKLDETATITAYDSSGNMLTGTSTGDPIKATSSCMMGLCVDFDGDSYITIGNQPEVQITGAVTVSVWFYQRSGCNGEDNNPRIVAKGGNFAGGEEQFDMMIECSWPEKVTYGGLGFYAAGPGQDLDVGTTGTNPPPLNTWTHAVGVYEPSQFVRLYVNGVLEDEDTTDIPAVLHASEYPLDIGGKSYDAPWSLFDGLIDDVRVYARALSSYEVEQLYESRVNTRYFTIGNVYRDGNGDITEEPSGNTLDPSTMSLTVMATTTENKIFAYKEYVTRSGTRTFSQLDWDSGYGMDGPATSSPTGFATSSNITTALAGASLELATTTASGWLESTTYDTQAASGGALHSVLWQGTLPAGTVVKFQIAASNTSSGPWSYIGSDGTSGTYFTPSTADEQAEIWNVNNYRYFRYKVFLEPNGTSTPTVDDVHINWTP</sequence>